<evidence type="ECO:0000256" key="2">
    <source>
        <dbReference type="ARBA" id="ARBA00022485"/>
    </source>
</evidence>
<dbReference type="GO" id="GO:0015944">
    <property type="term" value="P:formate oxidation"/>
    <property type="evidence" value="ECO:0007669"/>
    <property type="project" value="InterPro"/>
</dbReference>
<keyword evidence="4" id="KW-0677">Repeat</keyword>
<dbReference type="Proteomes" id="UP000217785">
    <property type="component" value="Unassembled WGS sequence"/>
</dbReference>
<comment type="cofactor">
    <cofactor evidence="7">
        <name>[4Fe-4S] cluster</name>
        <dbReference type="ChEBI" id="CHEBI:49883"/>
    </cofactor>
    <text evidence="7">Binds 4 [4Fe-4S] clusters per subunit.</text>
</comment>
<dbReference type="OrthoDB" id="9798098at2"/>
<keyword evidence="5 7" id="KW-0408">Iron</keyword>
<dbReference type="AlphaFoldDB" id="A0A292YKD4"/>
<proteinExistence type="predicted"/>
<evidence type="ECO:0000259" key="8">
    <source>
        <dbReference type="PROSITE" id="PS51379"/>
    </source>
</evidence>
<feature type="binding site" evidence="7">
    <location>
        <position position="107"/>
    </location>
    <ligand>
        <name>[4Fe-4S] cluster</name>
        <dbReference type="ChEBI" id="CHEBI:49883"/>
        <label>4</label>
    </ligand>
</feature>
<feature type="binding site" evidence="7">
    <location>
        <position position="87"/>
    </location>
    <ligand>
        <name>[4Fe-4S] cluster</name>
        <dbReference type="ChEBI" id="CHEBI:49883"/>
        <label>4</label>
    </ligand>
</feature>
<dbReference type="Gene3D" id="3.30.70.20">
    <property type="match status" value="2"/>
</dbReference>
<evidence type="ECO:0000256" key="5">
    <source>
        <dbReference type="ARBA" id="ARBA00023004"/>
    </source>
</evidence>
<evidence type="ECO:0000256" key="6">
    <source>
        <dbReference type="ARBA" id="ARBA00023014"/>
    </source>
</evidence>
<feature type="binding site" evidence="7">
    <location>
        <position position="161"/>
    </location>
    <ligand>
        <name>[4Fe-4S] cluster</name>
        <dbReference type="ChEBI" id="CHEBI:49883"/>
        <label>1</label>
    </ligand>
</feature>
<feature type="binding site" evidence="7">
    <location>
        <position position="117"/>
    </location>
    <ligand>
        <name>[4Fe-4S] cluster</name>
        <dbReference type="ChEBI" id="CHEBI:49883"/>
        <label>3</label>
    </ligand>
</feature>
<dbReference type="GO" id="GO:0030313">
    <property type="term" value="C:cell envelope"/>
    <property type="evidence" value="ECO:0007669"/>
    <property type="project" value="UniProtKB-SubCell"/>
</dbReference>
<feature type="binding site" evidence="7">
    <location>
        <position position="113"/>
    </location>
    <ligand>
        <name>[4Fe-4S] cluster</name>
        <dbReference type="ChEBI" id="CHEBI:49883"/>
        <label>4</label>
    </ligand>
</feature>
<feature type="binding site" evidence="7">
    <location>
        <position position="75"/>
    </location>
    <ligand>
        <name>[4Fe-4S] cluster</name>
        <dbReference type="ChEBI" id="CHEBI:49883"/>
        <label>3</label>
    </ligand>
</feature>
<feature type="binding site" evidence="7">
    <location>
        <position position="83"/>
    </location>
    <ligand>
        <name>[4Fe-4S] cluster</name>
        <dbReference type="ChEBI" id="CHEBI:49883"/>
        <label>3</label>
    </ligand>
</feature>
<feature type="binding site" evidence="7">
    <location>
        <position position="145"/>
    </location>
    <ligand>
        <name>[4Fe-4S] cluster</name>
        <dbReference type="ChEBI" id="CHEBI:49883"/>
        <label>2</label>
    </ligand>
</feature>
<feature type="domain" description="4Fe-4S ferredoxin-type" evidence="8">
    <location>
        <begin position="66"/>
        <end position="97"/>
    </location>
</feature>
<dbReference type="Pfam" id="PF13247">
    <property type="entry name" value="Fer4_11"/>
    <property type="match status" value="1"/>
</dbReference>
<keyword evidence="3 7" id="KW-0479">Metal-binding</keyword>
<dbReference type="RefSeq" id="WP_096181322.1">
    <property type="nucleotide sequence ID" value="NZ_BDUF01000024.1"/>
</dbReference>
<keyword evidence="6 7" id="KW-0411">Iron-sulfur</keyword>
<evidence type="ECO:0000313" key="9">
    <source>
        <dbReference type="EMBL" id="GAX89626.1"/>
    </source>
</evidence>
<dbReference type="SUPFAM" id="SSF54862">
    <property type="entry name" value="4Fe-4S ferredoxins"/>
    <property type="match status" value="1"/>
</dbReference>
<evidence type="ECO:0000313" key="10">
    <source>
        <dbReference type="Proteomes" id="UP000217785"/>
    </source>
</evidence>
<feature type="binding site" evidence="7">
    <location>
        <position position="23"/>
    </location>
    <ligand>
        <name>[4Fe-4S] cluster</name>
        <dbReference type="ChEBI" id="CHEBI:49883"/>
        <label>2</label>
    </ligand>
</feature>
<dbReference type="PANTHER" id="PTHR43545">
    <property type="entry name" value="FORMATE DEHYDROGENASE, NITRATE-INDUCIBLE, IRON-SULFUR SUBUNIT"/>
    <property type="match status" value="1"/>
</dbReference>
<dbReference type="PIRSF" id="PIRSF036298">
    <property type="entry name" value="FDH_4Fe4S"/>
    <property type="match status" value="1"/>
</dbReference>
<dbReference type="InterPro" id="IPR014603">
    <property type="entry name" value="Formate_DH_Fe-S_su"/>
</dbReference>
<keyword evidence="10" id="KW-1185">Reference proteome</keyword>
<dbReference type="GO" id="GO:0045333">
    <property type="term" value="P:cellular respiration"/>
    <property type="evidence" value="ECO:0007669"/>
    <property type="project" value="InterPro"/>
</dbReference>
<feature type="binding site" evidence="7">
    <location>
        <position position="157"/>
    </location>
    <ligand>
        <name>[4Fe-4S] cluster</name>
        <dbReference type="ChEBI" id="CHEBI:49883"/>
        <label>2</label>
    </ligand>
</feature>
<evidence type="ECO:0000256" key="1">
    <source>
        <dbReference type="ARBA" id="ARBA00004196"/>
    </source>
</evidence>
<dbReference type="InterPro" id="IPR017900">
    <property type="entry name" value="4Fe4S_Fe_S_CS"/>
</dbReference>
<feature type="binding site" evidence="7">
    <location>
        <position position="13"/>
    </location>
    <ligand>
        <name>[4Fe-4S] cluster</name>
        <dbReference type="ChEBI" id="CHEBI:49883"/>
        <label>1</label>
    </ligand>
</feature>
<dbReference type="PROSITE" id="PS51379">
    <property type="entry name" value="4FE4S_FER_2"/>
    <property type="match status" value="3"/>
</dbReference>
<evidence type="ECO:0000256" key="4">
    <source>
        <dbReference type="ARBA" id="ARBA00022737"/>
    </source>
</evidence>
<sequence>MPEFVKLVDVTKCTGCRACMVACKNWNDLPAERQEFQGSIQSHKKTTAHTWNVVTYTEYEQEDGSLDWLFRHSACLHCKEAACVKVCPENAIGYTKFGSVVIDSEKCIGCGYCVNNCPFKVVELAEYKDEQNDKTYYKAQKCTLCTNRLEKNMQPACAVTCPTDAIVFGEQEAMLKQAEARLAEIKPLYPNANIYNPPGVGGTHAVYVLPEKPSVFGLPEDPRVPLSATIWKDYAQPIGKALFGVTTMAVIGAFISNSLFRRHENLEQVENEGGSEQ</sequence>
<evidence type="ECO:0000256" key="3">
    <source>
        <dbReference type="ARBA" id="ARBA00022723"/>
    </source>
</evidence>
<accession>A0A292YKD4</accession>
<dbReference type="Pfam" id="PF12800">
    <property type="entry name" value="Fer4_4"/>
    <property type="match status" value="1"/>
</dbReference>
<feature type="binding site" evidence="7">
    <location>
        <position position="19"/>
    </location>
    <ligand>
        <name>[4Fe-4S] cluster</name>
        <dbReference type="ChEBI" id="CHEBI:49883"/>
        <label>1</label>
    </ligand>
</feature>
<protein>
    <submittedName>
        <fullName evidence="9">4Fe-4S ferredoxin</fullName>
    </submittedName>
</protein>
<feature type="domain" description="4Fe-4S ferredoxin-type" evidence="8">
    <location>
        <begin position="98"/>
        <end position="127"/>
    </location>
</feature>
<feature type="binding site" evidence="7">
    <location>
        <position position="142"/>
    </location>
    <ligand>
        <name>[4Fe-4S] cluster</name>
        <dbReference type="ChEBI" id="CHEBI:49883"/>
        <label>2</label>
    </ligand>
</feature>
<name>A0A292YKD4_9BACL</name>
<dbReference type="PANTHER" id="PTHR43545:SF6">
    <property type="entry name" value="FORMATE DEHYDROGENASE, NITRATE-INDUCIBLE, IRON-SULFUR SUBUNIT"/>
    <property type="match status" value="1"/>
</dbReference>
<feature type="binding site" evidence="7">
    <location>
        <position position="110"/>
    </location>
    <ligand>
        <name>[4Fe-4S] cluster</name>
        <dbReference type="ChEBI" id="CHEBI:49883"/>
        <label>4</label>
    </ligand>
</feature>
<dbReference type="PROSITE" id="PS00198">
    <property type="entry name" value="4FE4S_FER_1"/>
    <property type="match status" value="1"/>
</dbReference>
<dbReference type="GO" id="GO:0046872">
    <property type="term" value="F:metal ion binding"/>
    <property type="evidence" value="ECO:0007669"/>
    <property type="project" value="UniProtKB-KW"/>
</dbReference>
<evidence type="ECO:0000256" key="7">
    <source>
        <dbReference type="PIRSR" id="PIRSR036298-50"/>
    </source>
</evidence>
<dbReference type="InterPro" id="IPR051555">
    <property type="entry name" value="FDH_Electron_Transfer_Unit"/>
</dbReference>
<reference evidence="10" key="1">
    <citation type="submission" date="2017-07" db="EMBL/GenBank/DDBJ databases">
        <title>Draft genome sequence of Effusibacillus lacus strain skLN1.</title>
        <authorList>
            <person name="Watanabe M."/>
            <person name="Kojima H."/>
            <person name="Fukui M."/>
        </authorList>
    </citation>
    <scope>NUCLEOTIDE SEQUENCE [LARGE SCALE GENOMIC DNA]</scope>
    <source>
        <strain evidence="10">skLN1</strain>
    </source>
</reference>
<keyword evidence="2 7" id="KW-0004">4Fe-4S</keyword>
<feature type="domain" description="4Fe-4S ferredoxin-type" evidence="8">
    <location>
        <begin position="4"/>
        <end position="34"/>
    </location>
</feature>
<dbReference type="GO" id="GO:0051539">
    <property type="term" value="F:4 iron, 4 sulfur cluster binding"/>
    <property type="evidence" value="ECO:0007669"/>
    <property type="project" value="UniProtKB-KW"/>
</dbReference>
<dbReference type="InterPro" id="IPR017896">
    <property type="entry name" value="4Fe4S_Fe-S-bd"/>
</dbReference>
<gene>
    <name evidence="9" type="ORF">EFBL_1250</name>
</gene>
<comment type="caution">
    <text evidence="9">The sequence shown here is derived from an EMBL/GenBank/DDBJ whole genome shotgun (WGS) entry which is preliminary data.</text>
</comment>
<organism evidence="9 10">
    <name type="scientific">Effusibacillus lacus</name>
    <dbReference type="NCBI Taxonomy" id="1348429"/>
    <lineage>
        <taxon>Bacteria</taxon>
        <taxon>Bacillati</taxon>
        <taxon>Bacillota</taxon>
        <taxon>Bacilli</taxon>
        <taxon>Bacillales</taxon>
        <taxon>Alicyclobacillaceae</taxon>
        <taxon>Effusibacillus</taxon>
    </lineage>
</organism>
<dbReference type="EMBL" id="BDUF01000024">
    <property type="protein sequence ID" value="GAX89626.1"/>
    <property type="molecule type" value="Genomic_DNA"/>
</dbReference>
<comment type="subcellular location">
    <subcellularLocation>
        <location evidence="1">Cell envelope</location>
    </subcellularLocation>
</comment>
<feature type="binding site" evidence="7">
    <location>
        <position position="16"/>
    </location>
    <ligand>
        <name>[4Fe-4S] cluster</name>
        <dbReference type="ChEBI" id="CHEBI:49883"/>
        <label>1</label>
    </ligand>
</feature>
<feature type="binding site" evidence="7">
    <location>
        <position position="78"/>
    </location>
    <ligand>
        <name>[4Fe-4S] cluster</name>
        <dbReference type="ChEBI" id="CHEBI:49883"/>
        <label>3</label>
    </ligand>
</feature>